<feature type="transmembrane region" description="Helical" evidence="11">
    <location>
        <begin position="292"/>
        <end position="315"/>
    </location>
</feature>
<evidence type="ECO:0000256" key="11">
    <source>
        <dbReference type="HAMAP-Rule" id="MF_01393"/>
    </source>
</evidence>
<comment type="subcellular location">
    <subcellularLocation>
        <location evidence="11 12">Cell membrane</location>
        <topology evidence="11 12">Multi-pass membrane protein</topology>
    </subcellularLocation>
    <subcellularLocation>
        <location evidence="1">Membrane</location>
        <topology evidence="1">Multi-pass membrane protein</topology>
    </subcellularLocation>
</comment>
<dbReference type="InterPro" id="IPR000568">
    <property type="entry name" value="ATP_synth_F0_asu"/>
</dbReference>
<reference evidence="14 15" key="1">
    <citation type="submission" date="2019-02" db="EMBL/GenBank/DDBJ databases">
        <title>Apibacter muscae sp. nov.: a novel member of the house fly microbiota.</title>
        <authorList>
            <person name="Park R."/>
        </authorList>
    </citation>
    <scope>NUCLEOTIDE SEQUENCE [LARGE SCALE GENOMIC DNA]</scope>
    <source>
        <strain evidence="14 15">AL1</strain>
    </source>
</reference>
<evidence type="ECO:0000256" key="1">
    <source>
        <dbReference type="ARBA" id="ARBA00004141"/>
    </source>
</evidence>
<feature type="transmembrane region" description="Helical" evidence="11">
    <location>
        <begin position="207"/>
        <end position="227"/>
    </location>
</feature>
<evidence type="ECO:0000256" key="3">
    <source>
        <dbReference type="ARBA" id="ARBA00022448"/>
    </source>
</evidence>
<proteinExistence type="inferred from homology"/>
<dbReference type="HAMAP" id="MF_01393">
    <property type="entry name" value="ATP_synth_a_bact"/>
    <property type="match status" value="1"/>
</dbReference>
<evidence type="ECO:0000256" key="4">
    <source>
        <dbReference type="ARBA" id="ARBA00022547"/>
    </source>
</evidence>
<dbReference type="InterPro" id="IPR045083">
    <property type="entry name" value="ATP_synth_F0_asu_bact/mt"/>
</dbReference>
<feature type="signal peptide" evidence="13">
    <location>
        <begin position="1"/>
        <end position="23"/>
    </location>
</feature>
<dbReference type="PANTHER" id="PTHR11410">
    <property type="entry name" value="ATP SYNTHASE SUBUNIT A"/>
    <property type="match status" value="1"/>
</dbReference>
<dbReference type="SUPFAM" id="SSF81336">
    <property type="entry name" value="F1F0 ATP synthase subunit A"/>
    <property type="match status" value="1"/>
</dbReference>
<keyword evidence="5 11" id="KW-0812">Transmembrane</keyword>
<dbReference type="EMBL" id="SELH01000022">
    <property type="protein sequence ID" value="TWP27433.1"/>
    <property type="molecule type" value="Genomic_DNA"/>
</dbReference>
<feature type="transmembrane region" description="Helical" evidence="11">
    <location>
        <begin position="233"/>
        <end position="251"/>
    </location>
</feature>
<keyword evidence="7 11" id="KW-1133">Transmembrane helix</keyword>
<dbReference type="Pfam" id="PF00119">
    <property type="entry name" value="ATP-synt_A"/>
    <property type="match status" value="1"/>
</dbReference>
<feature type="transmembrane region" description="Helical" evidence="11">
    <location>
        <begin position="327"/>
        <end position="348"/>
    </location>
</feature>
<dbReference type="Gene3D" id="1.20.120.220">
    <property type="entry name" value="ATP synthase, F0 complex, subunit A"/>
    <property type="match status" value="1"/>
</dbReference>
<keyword evidence="8 11" id="KW-0406">Ion transport</keyword>
<evidence type="ECO:0000256" key="8">
    <source>
        <dbReference type="ARBA" id="ARBA00023065"/>
    </source>
</evidence>
<gene>
    <name evidence="11 14" type="primary">atpB</name>
    <name evidence="14" type="ORF">ETU09_07210</name>
</gene>
<keyword evidence="6 11" id="KW-0375">Hydrogen ion transport</keyword>
<evidence type="ECO:0000256" key="13">
    <source>
        <dbReference type="SAM" id="SignalP"/>
    </source>
</evidence>
<dbReference type="AlphaFoldDB" id="A0A563DBX4"/>
<dbReference type="PANTHER" id="PTHR11410:SF0">
    <property type="entry name" value="ATP SYNTHASE SUBUNIT A"/>
    <property type="match status" value="1"/>
</dbReference>
<name>A0A563DBX4_9FLAO</name>
<comment type="function">
    <text evidence="11 12">Key component of the proton channel; it plays a direct role in the translocation of protons across the membrane.</text>
</comment>
<accession>A0A563DBX4</accession>
<dbReference type="NCBIfam" id="TIGR01131">
    <property type="entry name" value="ATP_synt_6_or_A"/>
    <property type="match status" value="1"/>
</dbReference>
<dbReference type="Proteomes" id="UP000319499">
    <property type="component" value="Unassembled WGS sequence"/>
</dbReference>
<comment type="similarity">
    <text evidence="2 11 12">Belongs to the ATPase A chain family.</text>
</comment>
<dbReference type="InterPro" id="IPR035908">
    <property type="entry name" value="F0_ATP_A_sf"/>
</dbReference>
<evidence type="ECO:0000256" key="7">
    <source>
        <dbReference type="ARBA" id="ARBA00022989"/>
    </source>
</evidence>
<keyword evidence="11" id="KW-1003">Cell membrane</keyword>
<dbReference type="GO" id="GO:0045259">
    <property type="term" value="C:proton-transporting ATP synthase complex"/>
    <property type="evidence" value="ECO:0007669"/>
    <property type="project" value="UniProtKB-KW"/>
</dbReference>
<evidence type="ECO:0000313" key="15">
    <source>
        <dbReference type="Proteomes" id="UP000319499"/>
    </source>
</evidence>
<evidence type="ECO:0000256" key="10">
    <source>
        <dbReference type="ARBA" id="ARBA00023310"/>
    </source>
</evidence>
<keyword evidence="9 11" id="KW-0472">Membrane</keyword>
<evidence type="ECO:0000256" key="5">
    <source>
        <dbReference type="ARBA" id="ARBA00022692"/>
    </source>
</evidence>
<dbReference type="GO" id="GO:0005886">
    <property type="term" value="C:plasma membrane"/>
    <property type="evidence" value="ECO:0007669"/>
    <property type="project" value="UniProtKB-SubCell"/>
</dbReference>
<feature type="transmembrane region" description="Helical" evidence="11">
    <location>
        <begin position="263"/>
        <end position="286"/>
    </location>
</feature>
<organism evidence="14 15">
    <name type="scientific">Apibacter muscae</name>
    <dbReference type="NCBI Taxonomy" id="2509004"/>
    <lineage>
        <taxon>Bacteria</taxon>
        <taxon>Pseudomonadati</taxon>
        <taxon>Bacteroidota</taxon>
        <taxon>Flavobacteriia</taxon>
        <taxon>Flavobacteriales</taxon>
        <taxon>Weeksellaceae</taxon>
        <taxon>Apibacter</taxon>
    </lineage>
</organism>
<keyword evidence="10 11" id="KW-0066">ATP synthesis</keyword>
<dbReference type="CDD" id="cd00310">
    <property type="entry name" value="ATP-synt_Fo_a_6"/>
    <property type="match status" value="1"/>
</dbReference>
<comment type="caution">
    <text evidence="14">The sequence shown here is derived from an EMBL/GenBank/DDBJ whole genome shotgun (WGS) entry which is preliminary data.</text>
</comment>
<evidence type="ECO:0000256" key="6">
    <source>
        <dbReference type="ARBA" id="ARBA00022781"/>
    </source>
</evidence>
<evidence type="ECO:0000313" key="14">
    <source>
        <dbReference type="EMBL" id="TWP27433.1"/>
    </source>
</evidence>
<evidence type="ECO:0000256" key="2">
    <source>
        <dbReference type="ARBA" id="ARBA00006810"/>
    </source>
</evidence>
<evidence type="ECO:0000256" key="12">
    <source>
        <dbReference type="RuleBase" id="RU000483"/>
    </source>
</evidence>
<keyword evidence="3 11" id="KW-0813">Transport</keyword>
<dbReference type="GO" id="GO:0046933">
    <property type="term" value="F:proton-transporting ATP synthase activity, rotational mechanism"/>
    <property type="evidence" value="ECO:0007669"/>
    <property type="project" value="UniProtKB-UniRule"/>
</dbReference>
<keyword evidence="13" id="KW-0732">Signal</keyword>
<keyword evidence="4 11" id="KW-0138">CF(0)</keyword>
<evidence type="ECO:0000256" key="9">
    <source>
        <dbReference type="ARBA" id="ARBA00023136"/>
    </source>
</evidence>
<feature type="chain" id="PRO_5022107518" description="ATP synthase subunit a" evidence="13">
    <location>
        <begin position="24"/>
        <end position="371"/>
    </location>
</feature>
<dbReference type="OrthoDB" id="9809130at2"/>
<keyword evidence="15" id="KW-1185">Reference proteome</keyword>
<protein>
    <recommendedName>
        <fullName evidence="11 12">ATP synthase subunit a</fullName>
    </recommendedName>
    <alternativeName>
        <fullName evidence="11">ATP synthase F0 sector subunit a</fullName>
    </alternativeName>
    <alternativeName>
        <fullName evidence="11">F-ATPase subunit 6</fullName>
    </alternativeName>
</protein>
<feature type="transmembrane region" description="Helical" evidence="11">
    <location>
        <begin position="144"/>
        <end position="164"/>
    </location>
</feature>
<sequence length="371" mass="42376">MKRLIVFFLTMLLFVCNFSHLHAKASENSDEFNPTEVAMHHIKDSHQFDIWGNNVLFLPIILWTENGLVTFSSKDFHCDDSGQVVVEKKGMKFIKFHEKIYYAYTQKNANGEYISNTPNIVNLDENHHPMNQAPWDFSVTKNVFSMWMSLLVLILIFITAGNYYKSNKYNGVPKGIASVVEPVIVFIRDQVAIPNIGLKNYRKYMPYLLTVFFFIWLNNLMGIIPFFPFGANVTGNIAVTFTLAIITLIITTISGNKNYWKHIFWAPGVPVPMKIFLAPIEVIGMFTKPFSLMVRLFANITAGHIIIISLVSLIFIFKTYMVAPASIVAVVFISMIEILVTALQAYIFTTLSALYFGNATEEHHEQHHENH</sequence>
<dbReference type="RefSeq" id="WP_146262581.1">
    <property type="nucleotide sequence ID" value="NZ_SELG01000037.1"/>
</dbReference>
<dbReference type="PRINTS" id="PR00123">
    <property type="entry name" value="ATPASEA"/>
</dbReference>